<dbReference type="InterPro" id="IPR051798">
    <property type="entry name" value="Class-II_PLP-Dep_Aminotrans"/>
</dbReference>
<feature type="domain" description="Aminotransferase class I/classII large" evidence="6">
    <location>
        <begin position="48"/>
        <end position="388"/>
    </location>
</feature>
<dbReference type="InterPro" id="IPR004839">
    <property type="entry name" value="Aminotransferase_I/II_large"/>
</dbReference>
<keyword evidence="4 7" id="KW-0456">Lyase</keyword>
<dbReference type="AlphaFoldDB" id="A0A6J4IHW8"/>
<dbReference type="GO" id="GO:0030170">
    <property type="term" value="F:pyridoxal phosphate binding"/>
    <property type="evidence" value="ECO:0007669"/>
    <property type="project" value="InterPro"/>
</dbReference>
<name>A0A6J4IHW8_9PSEU</name>
<dbReference type="Gene3D" id="3.90.1150.10">
    <property type="entry name" value="Aspartate Aminotransferase, domain 1"/>
    <property type="match status" value="1"/>
</dbReference>
<dbReference type="SUPFAM" id="SSF53383">
    <property type="entry name" value="PLP-dependent transferases"/>
    <property type="match status" value="1"/>
</dbReference>
<dbReference type="PANTHER" id="PTHR43525">
    <property type="entry name" value="PROTEIN MALY"/>
    <property type="match status" value="1"/>
</dbReference>
<evidence type="ECO:0000256" key="4">
    <source>
        <dbReference type="ARBA" id="ARBA00023239"/>
    </source>
</evidence>
<dbReference type="PANTHER" id="PTHR43525:SF2">
    <property type="entry name" value="CYSTATHIONINE BETA-LYASE-RELATED"/>
    <property type="match status" value="1"/>
</dbReference>
<evidence type="ECO:0000256" key="3">
    <source>
        <dbReference type="ARBA" id="ARBA00022898"/>
    </source>
</evidence>
<dbReference type="GO" id="GO:0047804">
    <property type="term" value="F:cysteine-S-conjugate beta-lyase activity"/>
    <property type="evidence" value="ECO:0007669"/>
    <property type="project" value="UniProtKB-EC"/>
</dbReference>
<evidence type="ECO:0000259" key="6">
    <source>
        <dbReference type="Pfam" id="PF00155"/>
    </source>
</evidence>
<gene>
    <name evidence="7" type="ORF">AVDCRST_MAG54-2088</name>
</gene>
<dbReference type="Pfam" id="PF00155">
    <property type="entry name" value="Aminotran_1_2"/>
    <property type="match status" value="1"/>
</dbReference>
<dbReference type="EC" id="4.4.1.13" evidence="2"/>
<dbReference type="CDD" id="cd00609">
    <property type="entry name" value="AAT_like"/>
    <property type="match status" value="1"/>
</dbReference>
<protein>
    <recommendedName>
        <fullName evidence="2">cysteine-S-conjugate beta-lyase</fullName>
        <ecNumber evidence="2">4.4.1.13</ecNumber>
    </recommendedName>
</protein>
<organism evidence="7">
    <name type="scientific">uncultured Actinomycetospora sp</name>
    <dbReference type="NCBI Taxonomy" id="1135996"/>
    <lineage>
        <taxon>Bacteria</taxon>
        <taxon>Bacillati</taxon>
        <taxon>Actinomycetota</taxon>
        <taxon>Actinomycetes</taxon>
        <taxon>Pseudonocardiales</taxon>
        <taxon>Pseudonocardiaceae</taxon>
        <taxon>Actinomycetospora</taxon>
        <taxon>environmental samples</taxon>
    </lineage>
</organism>
<evidence type="ECO:0000256" key="2">
    <source>
        <dbReference type="ARBA" id="ARBA00012224"/>
    </source>
</evidence>
<evidence type="ECO:0000313" key="7">
    <source>
        <dbReference type="EMBL" id="CAA9252922.1"/>
    </source>
</evidence>
<reference evidence="7" key="1">
    <citation type="submission" date="2020-02" db="EMBL/GenBank/DDBJ databases">
        <authorList>
            <person name="Meier V. D."/>
        </authorList>
    </citation>
    <scope>NUCLEOTIDE SEQUENCE</scope>
    <source>
        <strain evidence="7">AVDCRST_MAG54</strain>
    </source>
</reference>
<dbReference type="Gene3D" id="3.40.640.10">
    <property type="entry name" value="Type I PLP-dependent aspartate aminotransferase-like (Major domain)"/>
    <property type="match status" value="1"/>
</dbReference>
<comment type="similarity">
    <text evidence="5">Belongs to the class-II pyridoxal-phosphate-dependent aminotransferase family. MalY/PatB cystathionine beta-lyase subfamily.</text>
</comment>
<dbReference type="InterPro" id="IPR015422">
    <property type="entry name" value="PyrdxlP-dep_Trfase_small"/>
</dbReference>
<evidence type="ECO:0000256" key="5">
    <source>
        <dbReference type="ARBA" id="ARBA00037974"/>
    </source>
</evidence>
<accession>A0A6J4IHW8</accession>
<dbReference type="InterPro" id="IPR015424">
    <property type="entry name" value="PyrdxlP-dep_Trfase"/>
</dbReference>
<keyword evidence="3" id="KW-0663">Pyridoxal phosphate</keyword>
<comment type="cofactor">
    <cofactor evidence="1">
        <name>pyridoxal 5'-phosphate</name>
        <dbReference type="ChEBI" id="CHEBI:597326"/>
    </cofactor>
</comment>
<sequence length="393" mass="41274">MIGDVPTTSHRFDALTADHMRAGGSWKWSTPGESRGRGLIGAFVAEMDYPVADAVADAVRATADGSRLGYLPDGWVADMAAACAEFWGERLGWAPDPARVRPVPDVLTAFTATVRHFSRPGSAIVLPTPAYMPFLTVPGMVDRELVQVPMARSGGTFVLDLDAIDRAFAAGAGLLVLTNPHNPTGRVFDGSELAAVTEVVERHGARVFSDEIHAPLTFGGARHRPYAATSDAAAEHTVTATSASKAWNTPGLKCGQVILSNDADAAHWEATGYLAEHGTATPGVLATTAAYRDARGWLDEVLAYLEGNRALLAEADLPGVDVTVPDGTYLAWLDARGLELGEPPSAFFVREAGVVMTDGAACGEAGRGGMRLNLAMARPVLAEALDRISAAVS</sequence>
<dbReference type="EMBL" id="CADCTH010000276">
    <property type="protein sequence ID" value="CAA9252922.1"/>
    <property type="molecule type" value="Genomic_DNA"/>
</dbReference>
<dbReference type="InterPro" id="IPR015421">
    <property type="entry name" value="PyrdxlP-dep_Trfase_major"/>
</dbReference>
<evidence type="ECO:0000256" key="1">
    <source>
        <dbReference type="ARBA" id="ARBA00001933"/>
    </source>
</evidence>
<proteinExistence type="inferred from homology"/>